<sequence>MIISPQSLDTNLSQLLAEVKSGSMQLPEFQRDWTWDDNRIRGIIASLSQGYPMGAIMRLQYGNPDIQFKYRTITGVKGVSVKPEHLILDGQQRLTSIYQATSSKEPVSTKTEKGKAIKRYYYLSMEKCLDDDEDRFDAVLSIPEDRKIKENFDRDVKLDLSTREYEYENKLFPVNIVFDSNAVMDWFMGYMTHYGMKPEAMDE</sequence>
<dbReference type="PANTHER" id="PTHR37292:SF2">
    <property type="entry name" value="DUF262 DOMAIN-CONTAINING PROTEIN"/>
    <property type="match status" value="1"/>
</dbReference>
<feature type="non-terminal residue" evidence="2">
    <location>
        <position position="203"/>
    </location>
</feature>
<reference evidence="2" key="1">
    <citation type="journal article" date="2013" name="Environ. Microbiol.">
        <title>Microbiota from the distal guts of lean and obese adolescents exhibit partial functional redundancy besides clear differences in community structure.</title>
        <authorList>
            <person name="Ferrer M."/>
            <person name="Ruiz A."/>
            <person name="Lanza F."/>
            <person name="Haange S.B."/>
            <person name="Oberbach A."/>
            <person name="Till H."/>
            <person name="Bargiela R."/>
            <person name="Campoy C."/>
            <person name="Segura M.T."/>
            <person name="Richter M."/>
            <person name="von Bergen M."/>
            <person name="Seifert J."/>
            <person name="Suarez A."/>
        </authorList>
    </citation>
    <scope>NUCLEOTIDE SEQUENCE</scope>
</reference>
<proteinExistence type="predicted"/>
<dbReference type="InterPro" id="IPR004919">
    <property type="entry name" value="GmrSD_N"/>
</dbReference>
<evidence type="ECO:0000313" key="2">
    <source>
        <dbReference type="EMBL" id="EKC50269.1"/>
    </source>
</evidence>
<feature type="domain" description="GmrSD restriction endonucleases N-terminal" evidence="1">
    <location>
        <begin position="12"/>
        <end position="171"/>
    </location>
</feature>
<dbReference type="PANTHER" id="PTHR37292">
    <property type="entry name" value="VNG6097C"/>
    <property type="match status" value="1"/>
</dbReference>
<evidence type="ECO:0000259" key="1">
    <source>
        <dbReference type="Pfam" id="PF03235"/>
    </source>
</evidence>
<dbReference type="EMBL" id="AJWY01012320">
    <property type="protein sequence ID" value="EKC50269.1"/>
    <property type="molecule type" value="Genomic_DNA"/>
</dbReference>
<accession>K1S4B4</accession>
<dbReference type="Pfam" id="PF03235">
    <property type="entry name" value="GmrSD_N"/>
    <property type="match status" value="1"/>
</dbReference>
<dbReference type="AlphaFoldDB" id="K1S4B4"/>
<protein>
    <submittedName>
        <fullName evidence="2">Protein containing DUF262</fullName>
    </submittedName>
</protein>
<name>K1S4B4_9ZZZZ</name>
<gene>
    <name evidence="2" type="ORF">LEA_17974</name>
</gene>
<comment type="caution">
    <text evidence="2">The sequence shown here is derived from an EMBL/GenBank/DDBJ whole genome shotgun (WGS) entry which is preliminary data.</text>
</comment>
<organism evidence="2">
    <name type="scientific">human gut metagenome</name>
    <dbReference type="NCBI Taxonomy" id="408170"/>
    <lineage>
        <taxon>unclassified sequences</taxon>
        <taxon>metagenomes</taxon>
        <taxon>organismal metagenomes</taxon>
    </lineage>
</organism>